<evidence type="ECO:0000313" key="1">
    <source>
        <dbReference type="EMBL" id="GAA5156177.1"/>
    </source>
</evidence>
<evidence type="ECO:0008006" key="3">
    <source>
        <dbReference type="Google" id="ProtNLM"/>
    </source>
</evidence>
<gene>
    <name evidence="1" type="ORF">GCM10023214_13090</name>
</gene>
<organism evidence="1 2">
    <name type="scientific">Amycolatopsis dongchuanensis</name>
    <dbReference type="NCBI Taxonomy" id="1070866"/>
    <lineage>
        <taxon>Bacteria</taxon>
        <taxon>Bacillati</taxon>
        <taxon>Actinomycetota</taxon>
        <taxon>Actinomycetes</taxon>
        <taxon>Pseudonocardiales</taxon>
        <taxon>Pseudonocardiaceae</taxon>
        <taxon>Amycolatopsis</taxon>
    </lineage>
</organism>
<dbReference type="Proteomes" id="UP001500192">
    <property type="component" value="Unassembled WGS sequence"/>
</dbReference>
<evidence type="ECO:0000313" key="2">
    <source>
        <dbReference type="Proteomes" id="UP001500192"/>
    </source>
</evidence>
<protein>
    <recommendedName>
        <fullName evidence="3">Aminoglycoside phosphotransferase</fullName>
    </recommendedName>
</protein>
<reference evidence="2" key="1">
    <citation type="journal article" date="2019" name="Int. J. Syst. Evol. Microbiol.">
        <title>The Global Catalogue of Microorganisms (GCM) 10K type strain sequencing project: providing services to taxonomists for standard genome sequencing and annotation.</title>
        <authorList>
            <consortium name="The Broad Institute Genomics Platform"/>
            <consortium name="The Broad Institute Genome Sequencing Center for Infectious Disease"/>
            <person name="Wu L."/>
            <person name="Ma J."/>
        </authorList>
    </citation>
    <scope>NUCLEOTIDE SEQUENCE [LARGE SCALE GENOMIC DNA]</scope>
    <source>
        <strain evidence="2">JCM 18054</strain>
    </source>
</reference>
<accession>A0ABP9Q5R2</accession>
<comment type="caution">
    <text evidence="1">The sequence shown here is derived from an EMBL/GenBank/DDBJ whole genome shotgun (WGS) entry which is preliminary data.</text>
</comment>
<dbReference type="EMBL" id="BAABIB010000035">
    <property type="protein sequence ID" value="GAA5156177.1"/>
    <property type="molecule type" value="Genomic_DNA"/>
</dbReference>
<proteinExistence type="predicted"/>
<keyword evidence="2" id="KW-1185">Reference proteome</keyword>
<dbReference type="RefSeq" id="WP_346052754.1">
    <property type="nucleotide sequence ID" value="NZ_BAABIB010000035.1"/>
</dbReference>
<name>A0ABP9Q5R2_9PSEU</name>
<sequence>MAWDLACLARSDGPGAVAAYPGEVEGLAAYLRLRELYAVCWRFVIARRFPDRLPEARAAADRYFA</sequence>